<proteinExistence type="predicted"/>
<dbReference type="AlphaFoldDB" id="A0A8T1V6M8"/>
<sequence>MKPPRMVARRDSSYLHPDWTEEETTMLIDAWSDVESYMKSYTKFAGGVDKHLAAHLSRHGSRARTPFAINCHRNKLYEIVRFINRFDEMQQSRGGRSWFDLSKPERDKLEMSVRIRKTSYALTRESYKTLVKLKSVQKWTKVRHVIAPKPKIALKGNICRPEKCHSCWSASEVKALVRSWSLVLKKSSTSVSAFVDQSSAQPATQYTPWNHCTVSAWRKMKRLATSYLFIRDFNDRRAPAKWFQLSDSEQNNWMDWDSLPADFEDISQDLFDEIHSVDIALAVENATTRSKLSEVEAESSLKALNQVGNSSPLITYWSSPDESVEGAEESPKASTVNPPRPELRTKSPHLLTISPIRIQKGVKQTRDEHQECASFYEHMEQLQQKQFKQAIQRLRTEVERDIRLSTDMARAIFFERLGDPEESGDATFVANLLDEQQRQVRLHFAQFQRKQFYENGYGFHSPKET</sequence>
<dbReference type="EMBL" id="JAGDFM010000658">
    <property type="protein sequence ID" value="KAG7376606.1"/>
    <property type="molecule type" value="Genomic_DNA"/>
</dbReference>
<keyword evidence="3" id="KW-1185">Reference proteome</keyword>
<evidence type="ECO:0000313" key="2">
    <source>
        <dbReference type="EMBL" id="KAG7376606.1"/>
    </source>
</evidence>
<accession>A0A8T1V6M8</accession>
<dbReference type="Proteomes" id="UP000694044">
    <property type="component" value="Unassembled WGS sequence"/>
</dbReference>
<protein>
    <submittedName>
        <fullName evidence="2">Uncharacterized protein</fullName>
    </submittedName>
</protein>
<organism evidence="2 3">
    <name type="scientific">Phytophthora pseudosyringae</name>
    <dbReference type="NCBI Taxonomy" id="221518"/>
    <lineage>
        <taxon>Eukaryota</taxon>
        <taxon>Sar</taxon>
        <taxon>Stramenopiles</taxon>
        <taxon>Oomycota</taxon>
        <taxon>Peronosporomycetes</taxon>
        <taxon>Peronosporales</taxon>
        <taxon>Peronosporaceae</taxon>
        <taxon>Phytophthora</taxon>
    </lineage>
</organism>
<comment type="caution">
    <text evidence="2">The sequence shown here is derived from an EMBL/GenBank/DDBJ whole genome shotgun (WGS) entry which is preliminary data.</text>
</comment>
<evidence type="ECO:0000313" key="3">
    <source>
        <dbReference type="Proteomes" id="UP000694044"/>
    </source>
</evidence>
<dbReference type="OrthoDB" id="91725at2759"/>
<gene>
    <name evidence="2" type="ORF">PHYPSEUDO_013045</name>
</gene>
<name>A0A8T1V6M8_9STRA</name>
<reference evidence="2" key="1">
    <citation type="submission" date="2021-02" db="EMBL/GenBank/DDBJ databases">
        <authorList>
            <person name="Palmer J.M."/>
        </authorList>
    </citation>
    <scope>NUCLEOTIDE SEQUENCE</scope>
    <source>
        <strain evidence="2">SCRP734</strain>
    </source>
</reference>
<feature type="region of interest" description="Disordered" evidence="1">
    <location>
        <begin position="318"/>
        <end position="346"/>
    </location>
</feature>
<evidence type="ECO:0000256" key="1">
    <source>
        <dbReference type="SAM" id="MobiDB-lite"/>
    </source>
</evidence>